<dbReference type="Pfam" id="PF11303">
    <property type="entry name" value="DUF3105"/>
    <property type="match status" value="1"/>
</dbReference>
<sequence length="187" mass="19343">MTVASRWTKRGPWLAVGLAGVLAAGGVVAAFTVPEHTTHVADVRTVRIETRNHVLEPHYSSVPPAGGDHAPQWLACGVYDRPVDDGLAVHALEHGAVWITHDPAMDADEVAALGRALPAEGILSPYAGLPGPAVVTVWGRQLVLSGPDDPGLAAFLRKYADGHTAPEALASCAGGVVAYAQVEGEAV</sequence>
<reference evidence="1 2" key="1">
    <citation type="submission" date="2019-03" db="EMBL/GenBank/DDBJ databases">
        <authorList>
            <person name="Kim M.K.M."/>
        </authorList>
    </citation>
    <scope>NUCLEOTIDE SEQUENCE [LARGE SCALE GENOMIC DNA]</scope>
    <source>
        <strain evidence="1 2">18JY15-6</strain>
    </source>
</reference>
<keyword evidence="2" id="KW-1185">Reference proteome</keyword>
<dbReference type="OrthoDB" id="164831at2"/>
<accession>A0A4R1CKA1</accession>
<proteinExistence type="predicted"/>
<protein>
    <submittedName>
        <fullName evidence="1">DUF3105 domain-containing protein</fullName>
    </submittedName>
</protein>
<evidence type="ECO:0000313" key="1">
    <source>
        <dbReference type="EMBL" id="TCJ30845.1"/>
    </source>
</evidence>
<dbReference type="InterPro" id="IPR021454">
    <property type="entry name" value="DUF3105"/>
</dbReference>
<name>A0A4R1CKA1_9ACTN</name>
<dbReference type="Proteomes" id="UP000295453">
    <property type="component" value="Unassembled WGS sequence"/>
</dbReference>
<dbReference type="EMBL" id="SJZJ01000002">
    <property type="protein sequence ID" value="TCJ30845.1"/>
    <property type="molecule type" value="Genomic_DNA"/>
</dbReference>
<dbReference type="RefSeq" id="WP_131581478.1">
    <property type="nucleotide sequence ID" value="NZ_SJZJ01000002.1"/>
</dbReference>
<comment type="caution">
    <text evidence="1">The sequence shown here is derived from an EMBL/GenBank/DDBJ whole genome shotgun (WGS) entry which is preliminary data.</text>
</comment>
<organism evidence="1 2">
    <name type="scientific">Nocardioides jejuensis</name>
    <dbReference type="NCBI Taxonomy" id="2502782"/>
    <lineage>
        <taxon>Bacteria</taxon>
        <taxon>Bacillati</taxon>
        <taxon>Actinomycetota</taxon>
        <taxon>Actinomycetes</taxon>
        <taxon>Propionibacteriales</taxon>
        <taxon>Nocardioidaceae</taxon>
        <taxon>Nocardioides</taxon>
    </lineage>
</organism>
<dbReference type="AlphaFoldDB" id="A0A4R1CKA1"/>
<evidence type="ECO:0000313" key="2">
    <source>
        <dbReference type="Proteomes" id="UP000295453"/>
    </source>
</evidence>
<gene>
    <name evidence="1" type="ORF">EPD65_02065</name>
</gene>